<organism evidence="2 3">
    <name type="scientific">Streptococcus equi subsp. equi</name>
    <dbReference type="NCBI Taxonomy" id="148942"/>
    <lineage>
        <taxon>Bacteria</taxon>
        <taxon>Bacillati</taxon>
        <taxon>Bacillota</taxon>
        <taxon>Bacilli</taxon>
        <taxon>Lactobacillales</taxon>
        <taxon>Streptococcaceae</taxon>
        <taxon>Streptococcus</taxon>
    </lineage>
</organism>
<evidence type="ECO:0000313" key="2">
    <source>
        <dbReference type="EMBL" id="SUN47714.1"/>
    </source>
</evidence>
<evidence type="ECO:0000256" key="1">
    <source>
        <dbReference type="SAM" id="Phobius"/>
    </source>
</evidence>
<keyword evidence="1" id="KW-1133">Transmembrane helix</keyword>
<protein>
    <submittedName>
        <fullName evidence="2">Membrane protein</fullName>
    </submittedName>
</protein>
<gene>
    <name evidence="2" type="ORF">NCTC12092_01522</name>
</gene>
<keyword evidence="1" id="KW-0812">Transmembrane</keyword>
<proteinExistence type="predicted"/>
<dbReference type="Proteomes" id="UP000254461">
    <property type="component" value="Unassembled WGS sequence"/>
</dbReference>
<dbReference type="Pfam" id="PF04854">
    <property type="entry name" value="DUF624"/>
    <property type="match status" value="1"/>
</dbReference>
<keyword evidence="1" id="KW-0472">Membrane</keyword>
<sequence length="201" mass="23574">MTGIEKACFLIWKMMQLTLIFHVLSLCGAVIFGVGPAWQTIVTLFLETSQQEKHYSLKRAFRIWRQVFKEANLRFFFFGLLILLLNTSLYLAIQFQSLLWFSLSFIIMFVMVWLVMIVIYMTFYAVTYEIAFWENLKLSFISIFLNAKQFLLTLVVLAGVAWFTWQYKGLYLFLSFGALVVLLDIATKPNRYMIDGVIDDQ</sequence>
<accession>A0A380JRR6</accession>
<dbReference type="AlphaFoldDB" id="A0A380JRR6"/>
<dbReference type="RefSeq" id="WP_115251216.1">
    <property type="nucleotide sequence ID" value="NZ_UHFF01000002.1"/>
</dbReference>
<name>A0A380JRR6_9STRE</name>
<feature type="transmembrane region" description="Helical" evidence="1">
    <location>
        <begin position="75"/>
        <end position="93"/>
    </location>
</feature>
<dbReference type="EMBL" id="UHFF01000002">
    <property type="protein sequence ID" value="SUN47714.1"/>
    <property type="molecule type" value="Genomic_DNA"/>
</dbReference>
<feature type="transmembrane region" description="Helical" evidence="1">
    <location>
        <begin position="99"/>
        <end position="126"/>
    </location>
</feature>
<reference evidence="2 3" key="1">
    <citation type="submission" date="2018-06" db="EMBL/GenBank/DDBJ databases">
        <authorList>
            <consortium name="Pathogen Informatics"/>
            <person name="Doyle S."/>
        </authorList>
    </citation>
    <scope>NUCLEOTIDE SEQUENCE [LARGE SCALE GENOMIC DNA]</scope>
    <source>
        <strain evidence="2 3">NCTC12092</strain>
    </source>
</reference>
<dbReference type="InterPro" id="IPR006938">
    <property type="entry name" value="DUF624"/>
</dbReference>
<feature type="transmembrane region" description="Helical" evidence="1">
    <location>
        <begin position="169"/>
        <end position="186"/>
    </location>
</feature>
<evidence type="ECO:0000313" key="3">
    <source>
        <dbReference type="Proteomes" id="UP000254461"/>
    </source>
</evidence>
<feature type="transmembrane region" description="Helical" evidence="1">
    <location>
        <begin position="138"/>
        <end position="163"/>
    </location>
</feature>
<feature type="transmembrane region" description="Helical" evidence="1">
    <location>
        <begin position="19"/>
        <end position="46"/>
    </location>
</feature>